<dbReference type="InterPro" id="IPR046858">
    <property type="entry name" value="ChrB_N"/>
</dbReference>
<accession>A0ABQ6K5X7</accession>
<feature type="domain" description="ChrB N-terminal" evidence="1">
    <location>
        <begin position="29"/>
        <end position="182"/>
    </location>
</feature>
<keyword evidence="3" id="KW-1185">Reference proteome</keyword>
<dbReference type="Proteomes" id="UP001157034">
    <property type="component" value="Unassembled WGS sequence"/>
</dbReference>
<evidence type="ECO:0000259" key="1">
    <source>
        <dbReference type="Pfam" id="PF20229"/>
    </source>
</evidence>
<organism evidence="2 3">
    <name type="scientific">Pseudolysinimonas kribbensis</name>
    <dbReference type="NCBI Taxonomy" id="433641"/>
    <lineage>
        <taxon>Bacteria</taxon>
        <taxon>Bacillati</taxon>
        <taxon>Actinomycetota</taxon>
        <taxon>Actinomycetes</taxon>
        <taxon>Micrococcales</taxon>
        <taxon>Microbacteriaceae</taxon>
        <taxon>Pseudolysinimonas</taxon>
    </lineage>
</organism>
<dbReference type="Pfam" id="PF20229">
    <property type="entry name" value="ChrB_N"/>
    <property type="match status" value="1"/>
</dbReference>
<reference evidence="3" key="1">
    <citation type="journal article" date="2019" name="Int. J. Syst. Evol. Microbiol.">
        <title>The Global Catalogue of Microorganisms (GCM) 10K type strain sequencing project: providing services to taxonomists for standard genome sequencing and annotation.</title>
        <authorList>
            <consortium name="The Broad Institute Genomics Platform"/>
            <consortium name="The Broad Institute Genome Sequencing Center for Infectious Disease"/>
            <person name="Wu L."/>
            <person name="Ma J."/>
        </authorList>
    </citation>
    <scope>NUCLEOTIDE SEQUENCE [LARGE SCALE GENOMIC DNA]</scope>
    <source>
        <strain evidence="3">NBRC 108894</strain>
    </source>
</reference>
<evidence type="ECO:0000313" key="3">
    <source>
        <dbReference type="Proteomes" id="UP001157034"/>
    </source>
</evidence>
<dbReference type="EMBL" id="BSVB01000001">
    <property type="protein sequence ID" value="GMA94684.1"/>
    <property type="molecule type" value="Genomic_DNA"/>
</dbReference>
<dbReference type="RefSeq" id="WP_284253582.1">
    <property type="nucleotide sequence ID" value="NZ_BAAAQO010000002.1"/>
</dbReference>
<sequence>MASPKASAPDAGEWLVLIYKIPAEPTRLRSGAWRRLKALGAVYLQNSVAAFPRTPTAERALRKLRHDIIEMSGTAVLLNSSILVGDDTVLGAFQAARSDEFEEIVDRCEDFLKGLKKEWDASHFTYAELEENEVDYNKLVNWFQSVGERDQFGAEGRAAAEDGLSRCERALEEYAARVYAEEPEGH</sequence>
<protein>
    <recommendedName>
        <fullName evidence="1">ChrB N-terminal domain-containing protein</fullName>
    </recommendedName>
</protein>
<evidence type="ECO:0000313" key="2">
    <source>
        <dbReference type="EMBL" id="GMA94684.1"/>
    </source>
</evidence>
<name>A0ABQ6K5X7_9MICO</name>
<comment type="caution">
    <text evidence="2">The sequence shown here is derived from an EMBL/GenBank/DDBJ whole genome shotgun (WGS) entry which is preliminary data.</text>
</comment>
<gene>
    <name evidence="2" type="ORF">GCM10025881_15080</name>
</gene>
<proteinExistence type="predicted"/>